<protein>
    <submittedName>
        <fullName evidence="1">Uncharacterized protein</fullName>
    </submittedName>
</protein>
<dbReference type="Proteomes" id="UP001341840">
    <property type="component" value="Unassembled WGS sequence"/>
</dbReference>
<keyword evidence="2" id="KW-1185">Reference proteome</keyword>
<name>A0ABU6VWI7_9FABA</name>
<evidence type="ECO:0000313" key="1">
    <source>
        <dbReference type="EMBL" id="MED6176333.1"/>
    </source>
</evidence>
<reference evidence="1 2" key="1">
    <citation type="journal article" date="2023" name="Plants (Basel)">
        <title>Bridging the Gap: Combining Genomics and Transcriptomics Approaches to Understand Stylosanthes scabra, an Orphan Legume from the Brazilian Caatinga.</title>
        <authorList>
            <person name="Ferreira-Neto J.R.C."/>
            <person name="da Silva M.D."/>
            <person name="Binneck E."/>
            <person name="de Melo N.F."/>
            <person name="da Silva R.H."/>
            <person name="de Melo A.L.T.M."/>
            <person name="Pandolfi V."/>
            <person name="Bustamante F.O."/>
            <person name="Brasileiro-Vidal A.C."/>
            <person name="Benko-Iseppon A.M."/>
        </authorList>
    </citation>
    <scope>NUCLEOTIDE SEQUENCE [LARGE SCALE GENOMIC DNA]</scope>
    <source>
        <tissue evidence="1">Leaves</tissue>
    </source>
</reference>
<gene>
    <name evidence="1" type="ORF">PIB30_087158</name>
</gene>
<sequence length="75" mass="8434">MRPYRRRLGTRLIFVDQHGDTHQMTLYRGRFSSTITSGLGPGPFQSVNVLKDLYQNIQENGRTLIGVMAVLGSLP</sequence>
<proteinExistence type="predicted"/>
<organism evidence="1 2">
    <name type="scientific">Stylosanthes scabra</name>
    <dbReference type="NCBI Taxonomy" id="79078"/>
    <lineage>
        <taxon>Eukaryota</taxon>
        <taxon>Viridiplantae</taxon>
        <taxon>Streptophyta</taxon>
        <taxon>Embryophyta</taxon>
        <taxon>Tracheophyta</taxon>
        <taxon>Spermatophyta</taxon>
        <taxon>Magnoliopsida</taxon>
        <taxon>eudicotyledons</taxon>
        <taxon>Gunneridae</taxon>
        <taxon>Pentapetalae</taxon>
        <taxon>rosids</taxon>
        <taxon>fabids</taxon>
        <taxon>Fabales</taxon>
        <taxon>Fabaceae</taxon>
        <taxon>Papilionoideae</taxon>
        <taxon>50 kb inversion clade</taxon>
        <taxon>dalbergioids sensu lato</taxon>
        <taxon>Dalbergieae</taxon>
        <taxon>Pterocarpus clade</taxon>
        <taxon>Stylosanthes</taxon>
    </lineage>
</organism>
<evidence type="ECO:0000313" key="2">
    <source>
        <dbReference type="Proteomes" id="UP001341840"/>
    </source>
</evidence>
<accession>A0ABU6VWI7</accession>
<dbReference type="EMBL" id="JASCZI010152558">
    <property type="protein sequence ID" value="MED6176333.1"/>
    <property type="molecule type" value="Genomic_DNA"/>
</dbReference>
<comment type="caution">
    <text evidence="1">The sequence shown here is derived from an EMBL/GenBank/DDBJ whole genome shotgun (WGS) entry which is preliminary data.</text>
</comment>